<accession>A0AAV4Y5D7</accession>
<protein>
    <submittedName>
        <fullName evidence="1">Uncharacterized protein</fullName>
    </submittedName>
</protein>
<sequence length="37" mass="4339">RDLTLNRALFEEVVNWVPRVSWRSPLKLKFPFGAAPK</sequence>
<evidence type="ECO:0000313" key="2">
    <source>
        <dbReference type="Proteomes" id="UP001054945"/>
    </source>
</evidence>
<comment type="caution">
    <text evidence="1">The sequence shown here is derived from an EMBL/GenBank/DDBJ whole genome shotgun (WGS) entry which is preliminary data.</text>
</comment>
<dbReference type="Proteomes" id="UP001054945">
    <property type="component" value="Unassembled WGS sequence"/>
</dbReference>
<proteinExistence type="predicted"/>
<reference evidence="1 2" key="1">
    <citation type="submission" date="2021-06" db="EMBL/GenBank/DDBJ databases">
        <title>Caerostris extrusa draft genome.</title>
        <authorList>
            <person name="Kono N."/>
            <person name="Arakawa K."/>
        </authorList>
    </citation>
    <scope>NUCLEOTIDE SEQUENCE [LARGE SCALE GENOMIC DNA]</scope>
</reference>
<gene>
    <name evidence="1" type="ORF">CEXT_137571</name>
</gene>
<name>A0AAV4Y5D7_CAEEX</name>
<organism evidence="1 2">
    <name type="scientific">Caerostris extrusa</name>
    <name type="common">Bark spider</name>
    <name type="synonym">Caerostris bankana</name>
    <dbReference type="NCBI Taxonomy" id="172846"/>
    <lineage>
        <taxon>Eukaryota</taxon>
        <taxon>Metazoa</taxon>
        <taxon>Ecdysozoa</taxon>
        <taxon>Arthropoda</taxon>
        <taxon>Chelicerata</taxon>
        <taxon>Arachnida</taxon>
        <taxon>Araneae</taxon>
        <taxon>Araneomorphae</taxon>
        <taxon>Entelegynae</taxon>
        <taxon>Araneoidea</taxon>
        <taxon>Araneidae</taxon>
        <taxon>Caerostris</taxon>
    </lineage>
</organism>
<evidence type="ECO:0000313" key="1">
    <source>
        <dbReference type="EMBL" id="GIZ02089.1"/>
    </source>
</evidence>
<dbReference type="AlphaFoldDB" id="A0AAV4Y5D7"/>
<feature type="non-terminal residue" evidence="1">
    <location>
        <position position="1"/>
    </location>
</feature>
<dbReference type="EMBL" id="BPLR01001395">
    <property type="protein sequence ID" value="GIZ02089.1"/>
    <property type="molecule type" value="Genomic_DNA"/>
</dbReference>
<keyword evidence="2" id="KW-1185">Reference proteome</keyword>